<gene>
    <name evidence="1" type="ORF">GCM10010140_43970</name>
</gene>
<dbReference type="InterPro" id="IPR027417">
    <property type="entry name" value="P-loop_NTPase"/>
</dbReference>
<dbReference type="SUPFAM" id="SSF53795">
    <property type="entry name" value="PEP carboxykinase-like"/>
    <property type="match status" value="1"/>
</dbReference>
<evidence type="ECO:0008006" key="3">
    <source>
        <dbReference type="Google" id="ProtNLM"/>
    </source>
</evidence>
<dbReference type="Proteomes" id="UP000611554">
    <property type="component" value="Unassembled WGS sequence"/>
</dbReference>
<evidence type="ECO:0000313" key="1">
    <source>
        <dbReference type="EMBL" id="GGQ09022.1"/>
    </source>
</evidence>
<evidence type="ECO:0000313" key="2">
    <source>
        <dbReference type="Proteomes" id="UP000611554"/>
    </source>
</evidence>
<dbReference type="RefSeq" id="WP_189248344.1">
    <property type="nucleotide sequence ID" value="NZ_BMQJ01000011.1"/>
</dbReference>
<comment type="caution">
    <text evidence="1">The sequence shown here is derived from an EMBL/GenBank/DDBJ whole genome shotgun (WGS) entry which is preliminary data.</text>
</comment>
<dbReference type="EMBL" id="BMQJ01000011">
    <property type="protein sequence ID" value="GGQ09022.1"/>
    <property type="molecule type" value="Genomic_DNA"/>
</dbReference>
<accession>A0ABQ2R1T7</accession>
<protein>
    <recommendedName>
        <fullName evidence="3">Serine kinase</fullName>
    </recommendedName>
</protein>
<name>A0ABQ2R1T7_9ACTN</name>
<reference evidence="2" key="1">
    <citation type="journal article" date="2019" name="Int. J. Syst. Evol. Microbiol.">
        <title>The Global Catalogue of Microorganisms (GCM) 10K type strain sequencing project: providing services to taxonomists for standard genome sequencing and annotation.</title>
        <authorList>
            <consortium name="The Broad Institute Genomics Platform"/>
            <consortium name="The Broad Institute Genome Sequencing Center for Infectious Disease"/>
            <person name="Wu L."/>
            <person name="Ma J."/>
        </authorList>
    </citation>
    <scope>NUCLEOTIDE SEQUENCE [LARGE SCALE GENOMIC DNA]</scope>
    <source>
        <strain evidence="2">JCM 3115</strain>
    </source>
</reference>
<dbReference type="Gene3D" id="3.40.50.300">
    <property type="entry name" value="P-loop containing nucleotide triphosphate hydrolases"/>
    <property type="match status" value="1"/>
</dbReference>
<keyword evidence="2" id="KW-1185">Reference proteome</keyword>
<proteinExistence type="predicted"/>
<sequence length="362" mass="37723">MASSIERAVDLLLDRWRLHVTGDAELVDDVTTVMVPPCSAEPATADGGAQWTVRVERDPYGEAPADPDTLANSRPVLAYPNGSACLAVTDSSGGLLRLAGRYRPGIPPALLEVDHGRRTTRVVVSTSESSPRWPDWLARLFFSSRMLSGGWRMLHASAVALNGVAVLFVASTHGGKSTLAHRACMEMGARFMADDLVLISPEGVVAGWPTRVAIPAELAELGGFAGGGMPDRQVVAGVLRQRVLLTPQEHRAAVRPSPPTRLGALVQIGTAPGSAAGCTLEPAQAEEAAADAGDVPLQRLYSTDLLSVTGGPPPGAPGVPAPPVGSVLAGVPAVRLTVSHLRDLPYAPVWETLAGLLPEVIA</sequence>
<organism evidence="1 2">
    <name type="scientific">Streptosporangium pseudovulgare</name>
    <dbReference type="NCBI Taxonomy" id="35765"/>
    <lineage>
        <taxon>Bacteria</taxon>
        <taxon>Bacillati</taxon>
        <taxon>Actinomycetota</taxon>
        <taxon>Actinomycetes</taxon>
        <taxon>Streptosporangiales</taxon>
        <taxon>Streptosporangiaceae</taxon>
        <taxon>Streptosporangium</taxon>
    </lineage>
</organism>